<evidence type="ECO:0000259" key="3">
    <source>
        <dbReference type="SMART" id="SM01233"/>
    </source>
</evidence>
<feature type="compositionally biased region" description="Gly residues" evidence="2">
    <location>
        <begin position="10"/>
        <end position="19"/>
    </location>
</feature>
<dbReference type="AlphaFoldDB" id="A0A834LUI2"/>
<feature type="region of interest" description="Disordered" evidence="2">
    <location>
        <begin position="141"/>
        <end position="181"/>
    </location>
</feature>
<dbReference type="OrthoDB" id="784393at2759"/>
<gene>
    <name evidence="4" type="ORF">RHSIM_Rhsim01G0141100</name>
</gene>
<evidence type="ECO:0000313" key="4">
    <source>
        <dbReference type="EMBL" id="KAF7152830.1"/>
    </source>
</evidence>
<sequence>MCMREAKTGAGRGGGPGGRGGERGFGRGRSGRGFRDSTNNENSFSNIGFSVNQGASHEADTGKPTEKRGGYGEPHGSFRGGYHGGFNNEEMGDGERTRRPFERRSGTGRGNQTTKREGAGRGNWGTRNDEFAQVTEEVTNEVEKNQGAEMPSGEEGAGDVNKQSPANEAEEKEPEDKMRKDQEVVVQWKQDVILVWILEMLYWDFVDIFMFWRDIINLQLEMTLEQYEKVLEEKRKALHALKTEERKVDVDKELKAMQQLSNKKDNDDIFVKLRSEKDKRKEIAEKEDKAKKAVSINEFLKPAEGERYNPPGGRGRGARGRDSRGGGYDGGRTISNVVAAPKIEDPGQFPTLGAK</sequence>
<keyword evidence="5" id="KW-1185">Reference proteome</keyword>
<organism evidence="4 5">
    <name type="scientific">Rhododendron simsii</name>
    <name type="common">Sims's rhododendron</name>
    <dbReference type="NCBI Taxonomy" id="118357"/>
    <lineage>
        <taxon>Eukaryota</taxon>
        <taxon>Viridiplantae</taxon>
        <taxon>Streptophyta</taxon>
        <taxon>Embryophyta</taxon>
        <taxon>Tracheophyta</taxon>
        <taxon>Spermatophyta</taxon>
        <taxon>Magnoliopsida</taxon>
        <taxon>eudicotyledons</taxon>
        <taxon>Gunneridae</taxon>
        <taxon>Pentapetalae</taxon>
        <taxon>asterids</taxon>
        <taxon>Ericales</taxon>
        <taxon>Ericaceae</taxon>
        <taxon>Ericoideae</taxon>
        <taxon>Rhodoreae</taxon>
        <taxon>Rhododendron</taxon>
    </lineage>
</organism>
<feature type="coiled-coil region" evidence="1">
    <location>
        <begin position="217"/>
        <end position="247"/>
    </location>
</feature>
<dbReference type="InterPro" id="IPR039764">
    <property type="entry name" value="HABP4/SERBP1-like"/>
</dbReference>
<dbReference type="GO" id="GO:0003729">
    <property type="term" value="F:mRNA binding"/>
    <property type="evidence" value="ECO:0007669"/>
    <property type="project" value="TreeGrafter"/>
</dbReference>
<dbReference type="GO" id="GO:0005737">
    <property type="term" value="C:cytoplasm"/>
    <property type="evidence" value="ECO:0007669"/>
    <property type="project" value="TreeGrafter"/>
</dbReference>
<feature type="region of interest" description="Disordered" evidence="2">
    <location>
        <begin position="1"/>
        <end position="128"/>
    </location>
</feature>
<dbReference type="Pfam" id="PF04774">
    <property type="entry name" value="HABP4_PAI-RBP1"/>
    <property type="match status" value="1"/>
</dbReference>
<evidence type="ECO:0000313" key="5">
    <source>
        <dbReference type="Proteomes" id="UP000626092"/>
    </source>
</evidence>
<evidence type="ECO:0000256" key="1">
    <source>
        <dbReference type="SAM" id="Coils"/>
    </source>
</evidence>
<reference evidence="4" key="1">
    <citation type="submission" date="2019-11" db="EMBL/GenBank/DDBJ databases">
        <authorList>
            <person name="Liu Y."/>
            <person name="Hou J."/>
            <person name="Li T.-Q."/>
            <person name="Guan C.-H."/>
            <person name="Wu X."/>
            <person name="Wu H.-Z."/>
            <person name="Ling F."/>
            <person name="Zhang R."/>
            <person name="Shi X.-G."/>
            <person name="Ren J.-P."/>
            <person name="Chen E.-F."/>
            <person name="Sun J.-M."/>
        </authorList>
    </citation>
    <scope>NUCLEOTIDE SEQUENCE</scope>
    <source>
        <strain evidence="4">Adult_tree_wgs_1</strain>
        <tissue evidence="4">Leaves</tissue>
    </source>
</reference>
<comment type="caution">
    <text evidence="4">The sequence shown here is derived from an EMBL/GenBank/DDBJ whole genome shotgun (WGS) entry which is preliminary data.</text>
</comment>
<feature type="domain" description="Hyaluronan/mRNA-binding protein" evidence="3">
    <location>
        <begin position="97"/>
        <end position="249"/>
    </location>
</feature>
<feature type="compositionally biased region" description="Basic and acidic residues" evidence="2">
    <location>
        <begin position="93"/>
        <end position="105"/>
    </location>
</feature>
<feature type="compositionally biased region" description="Basic and acidic residues" evidence="2">
    <location>
        <begin position="57"/>
        <end position="70"/>
    </location>
</feature>
<protein>
    <recommendedName>
        <fullName evidence="3">Hyaluronan/mRNA-binding protein domain-containing protein</fullName>
    </recommendedName>
</protein>
<feature type="region of interest" description="Disordered" evidence="2">
    <location>
        <begin position="301"/>
        <end position="355"/>
    </location>
</feature>
<dbReference type="PANTHER" id="PTHR12299">
    <property type="entry name" value="HYALURONIC ACID-BINDING PROTEIN 4"/>
    <property type="match status" value="1"/>
</dbReference>
<evidence type="ECO:0000256" key="2">
    <source>
        <dbReference type="SAM" id="MobiDB-lite"/>
    </source>
</evidence>
<dbReference type="GO" id="GO:0005634">
    <property type="term" value="C:nucleus"/>
    <property type="evidence" value="ECO:0007669"/>
    <property type="project" value="TreeGrafter"/>
</dbReference>
<name>A0A834LUI2_RHOSS</name>
<dbReference type="EMBL" id="WJXA01000001">
    <property type="protein sequence ID" value="KAF7152830.1"/>
    <property type="molecule type" value="Genomic_DNA"/>
</dbReference>
<accession>A0A834LUI2</accession>
<feature type="compositionally biased region" description="Polar residues" evidence="2">
    <location>
        <begin position="36"/>
        <end position="55"/>
    </location>
</feature>
<dbReference type="Proteomes" id="UP000626092">
    <property type="component" value="Unassembled WGS sequence"/>
</dbReference>
<keyword evidence="1" id="KW-0175">Coiled coil</keyword>
<dbReference type="SMART" id="SM01233">
    <property type="entry name" value="HABP4_PAI-RBP1"/>
    <property type="match status" value="1"/>
</dbReference>
<dbReference type="InterPro" id="IPR006861">
    <property type="entry name" value="HABP4_PAIRBP1-bd"/>
</dbReference>
<dbReference type="PANTHER" id="PTHR12299:SF78">
    <property type="entry name" value="RGG REPEATS NUCLEAR RNA BINDING PROTEIN C"/>
    <property type="match status" value="1"/>
</dbReference>
<proteinExistence type="predicted"/>